<dbReference type="Proteomes" id="UP000027195">
    <property type="component" value="Unassembled WGS sequence"/>
</dbReference>
<keyword evidence="4" id="KW-1185">Reference proteome</keyword>
<dbReference type="AlphaFoldDB" id="A0A067MWM9"/>
<dbReference type="Pfam" id="PF16589">
    <property type="entry name" value="BRCT_2"/>
    <property type="match status" value="1"/>
</dbReference>
<dbReference type="STRING" id="930990.A0A067MWM9"/>
<dbReference type="PROSITE" id="PS50172">
    <property type="entry name" value="BRCT"/>
    <property type="match status" value="1"/>
</dbReference>
<feature type="compositionally biased region" description="Low complexity" evidence="1">
    <location>
        <begin position="187"/>
        <end position="199"/>
    </location>
</feature>
<evidence type="ECO:0000256" key="1">
    <source>
        <dbReference type="SAM" id="MobiDB-lite"/>
    </source>
</evidence>
<feature type="compositionally biased region" description="Polar residues" evidence="1">
    <location>
        <begin position="75"/>
        <end position="115"/>
    </location>
</feature>
<dbReference type="OrthoDB" id="3267102at2759"/>
<name>A0A067MWM9_BOTB1</name>
<proteinExistence type="predicted"/>
<dbReference type="InterPro" id="IPR001357">
    <property type="entry name" value="BRCT_dom"/>
</dbReference>
<dbReference type="InterPro" id="IPR036420">
    <property type="entry name" value="BRCT_dom_sf"/>
</dbReference>
<feature type="region of interest" description="Disordered" evidence="1">
    <location>
        <begin position="1"/>
        <end position="118"/>
    </location>
</feature>
<feature type="compositionally biased region" description="Polar residues" evidence="1">
    <location>
        <begin position="17"/>
        <end position="28"/>
    </location>
</feature>
<dbReference type="SUPFAM" id="SSF52113">
    <property type="entry name" value="BRCT domain"/>
    <property type="match status" value="1"/>
</dbReference>
<feature type="region of interest" description="Disordered" evidence="1">
    <location>
        <begin position="497"/>
        <end position="588"/>
    </location>
</feature>
<feature type="compositionally biased region" description="Polar residues" evidence="1">
    <location>
        <begin position="499"/>
        <end position="515"/>
    </location>
</feature>
<feature type="region of interest" description="Disordered" evidence="1">
    <location>
        <begin position="274"/>
        <end position="351"/>
    </location>
</feature>
<feature type="compositionally biased region" description="Low complexity" evidence="1">
    <location>
        <begin position="228"/>
        <end position="241"/>
    </location>
</feature>
<protein>
    <recommendedName>
        <fullName evidence="2">BRCT domain-containing protein</fullName>
    </recommendedName>
</protein>
<feature type="domain" description="BRCT" evidence="2">
    <location>
        <begin position="369"/>
        <end position="440"/>
    </location>
</feature>
<feature type="compositionally biased region" description="Low complexity" evidence="1">
    <location>
        <begin position="140"/>
        <end position="151"/>
    </location>
</feature>
<sequence>MKRTRTRTRRRGPLHQSKCTLALHTSNARSHRFISNRRQPMQSNRSASSSSSRTLAPESHRISVPTPAAPPSGRVQPQSNNANLTASNRPATSRPSSDQTIVQDPSNAVPSSPSKRSPLITESYGFWKLPDSVASRGDRPPNSTPTSKPKSALATPSQGLATPIVTPLAPIPSQQRVTVKQRQRAVPSSALSAPSSAPSTHRRPPPSSDPDRIASSPVLGHRPKAHATTSGVSSSQSLGLQDAAPPSSGRYAPAAAQSSQLSVRKDVNALSWKGKGREMVIERGYRPPRDPTSSRSPSSSPSSPAEPSLEPEPEPDWGVHDAEEEQQEWYDERHEQEPKKRKRERPTGPVFTWPDGTQVKFVLQITLKNRREILQNIKSNGGNVTSDFAESNFVLLATNTADFKSMLESAVASNKPALKTEWVMRCVEAGELVEWMDYVVPGSGLIATQEEEDAMVEVFGQYGTGQKAYEALEDIFPYHEARFFQALHTKDARLYPYLSNASQPRRPQKGRPSTASRRVSSQSATPSSSQRRRTISGATPRIRAAQPSSSAPTPSRSNGGGANFASGSGAHRGGSSPTPPSHAEVNHRGSGIKFTDEDEAYLLAMADVLMRRHPGIRKKELGDAIAERAPHRSASSWMWFYNKLRPVGTSSQSSGPHKGAGYNANTATNNNRHESSSSSDDDSARHLRPVPSSASTMAVPYRSTPHSSSQAKVGPTPRAPGLKRTEEDRWEMAEFLSTAPPGTSRELWVAFLEQYHPVC</sequence>
<evidence type="ECO:0000313" key="4">
    <source>
        <dbReference type="Proteomes" id="UP000027195"/>
    </source>
</evidence>
<accession>A0A067MWM9</accession>
<feature type="compositionally biased region" description="Low complexity" evidence="1">
    <location>
        <begin position="291"/>
        <end position="308"/>
    </location>
</feature>
<feature type="compositionally biased region" description="Basic and acidic residues" evidence="1">
    <location>
        <begin position="275"/>
        <end position="289"/>
    </location>
</feature>
<dbReference type="Gene3D" id="3.40.50.10190">
    <property type="entry name" value="BRCT domain"/>
    <property type="match status" value="1"/>
</dbReference>
<dbReference type="HOGENOM" id="CLU_367213_0_0_1"/>
<evidence type="ECO:0000313" key="3">
    <source>
        <dbReference type="EMBL" id="KDQ16272.1"/>
    </source>
</evidence>
<evidence type="ECO:0000259" key="2">
    <source>
        <dbReference type="PROSITE" id="PS50172"/>
    </source>
</evidence>
<feature type="compositionally biased region" description="Low complexity" evidence="1">
    <location>
        <begin position="43"/>
        <end position="53"/>
    </location>
</feature>
<dbReference type="CDD" id="cd00027">
    <property type="entry name" value="BRCT"/>
    <property type="match status" value="1"/>
</dbReference>
<feature type="compositionally biased region" description="Basic residues" evidence="1">
    <location>
        <begin position="1"/>
        <end position="13"/>
    </location>
</feature>
<feature type="compositionally biased region" description="Low complexity" evidence="1">
    <location>
        <begin position="516"/>
        <end position="529"/>
    </location>
</feature>
<organism evidence="3 4">
    <name type="scientific">Botryobasidium botryosum (strain FD-172 SS1)</name>
    <dbReference type="NCBI Taxonomy" id="930990"/>
    <lineage>
        <taxon>Eukaryota</taxon>
        <taxon>Fungi</taxon>
        <taxon>Dikarya</taxon>
        <taxon>Basidiomycota</taxon>
        <taxon>Agaricomycotina</taxon>
        <taxon>Agaricomycetes</taxon>
        <taxon>Cantharellales</taxon>
        <taxon>Botryobasidiaceae</taxon>
        <taxon>Botryobasidium</taxon>
    </lineage>
</organism>
<feature type="region of interest" description="Disordered" evidence="1">
    <location>
        <begin position="647"/>
        <end position="726"/>
    </location>
</feature>
<dbReference type="InParanoid" id="A0A067MWM9"/>
<feature type="region of interest" description="Disordered" evidence="1">
    <location>
        <begin position="131"/>
        <end position="262"/>
    </location>
</feature>
<gene>
    <name evidence="3" type="ORF">BOTBODRAFT_258537</name>
</gene>
<feature type="compositionally biased region" description="Low complexity" evidence="1">
    <location>
        <begin position="544"/>
        <end position="576"/>
    </location>
</feature>
<dbReference type="EMBL" id="KL198028">
    <property type="protein sequence ID" value="KDQ16272.1"/>
    <property type="molecule type" value="Genomic_DNA"/>
</dbReference>
<reference evidence="4" key="1">
    <citation type="journal article" date="2014" name="Proc. Natl. Acad. Sci. U.S.A.">
        <title>Extensive sampling of basidiomycete genomes demonstrates inadequacy of the white-rot/brown-rot paradigm for wood decay fungi.</title>
        <authorList>
            <person name="Riley R."/>
            <person name="Salamov A.A."/>
            <person name="Brown D.W."/>
            <person name="Nagy L.G."/>
            <person name="Floudas D."/>
            <person name="Held B.W."/>
            <person name="Levasseur A."/>
            <person name="Lombard V."/>
            <person name="Morin E."/>
            <person name="Otillar R."/>
            <person name="Lindquist E.A."/>
            <person name="Sun H."/>
            <person name="LaButti K.M."/>
            <person name="Schmutz J."/>
            <person name="Jabbour D."/>
            <person name="Luo H."/>
            <person name="Baker S.E."/>
            <person name="Pisabarro A.G."/>
            <person name="Walton J.D."/>
            <person name="Blanchette R.A."/>
            <person name="Henrissat B."/>
            <person name="Martin F."/>
            <person name="Cullen D."/>
            <person name="Hibbett D.S."/>
            <person name="Grigoriev I.V."/>
        </authorList>
    </citation>
    <scope>NUCLEOTIDE SEQUENCE [LARGE SCALE GENOMIC DNA]</scope>
    <source>
        <strain evidence="4">FD-172 SS1</strain>
    </source>
</reference>